<protein>
    <submittedName>
        <fullName evidence="3">Heavy metal-binding domain-containing protein</fullName>
    </submittedName>
</protein>
<keyword evidence="4" id="KW-1185">Reference proteome</keyword>
<dbReference type="OrthoDB" id="9796448at2"/>
<comment type="caution">
    <text evidence="3">The sequence shown here is derived from an EMBL/GenBank/DDBJ whole genome shotgun (WGS) entry which is preliminary data.</text>
</comment>
<dbReference type="InterPro" id="IPR002765">
    <property type="entry name" value="UPF0145_YbjQ-like"/>
</dbReference>
<dbReference type="EMBL" id="VKKG01000004">
    <property type="protein sequence ID" value="TRY17730.1"/>
    <property type="molecule type" value="Genomic_DNA"/>
</dbReference>
<feature type="compositionally biased region" description="Pro residues" evidence="2">
    <location>
        <begin position="26"/>
        <end position="41"/>
    </location>
</feature>
<dbReference type="AlphaFoldDB" id="A0A553JZ58"/>
<dbReference type="RefSeq" id="WP_143938470.1">
    <property type="nucleotide sequence ID" value="NZ_VKKG01000004.1"/>
</dbReference>
<comment type="similarity">
    <text evidence="1">Belongs to the UPF0145 family.</text>
</comment>
<feature type="compositionally biased region" description="Low complexity" evidence="2">
    <location>
        <begin position="8"/>
        <end position="24"/>
    </location>
</feature>
<dbReference type="PANTHER" id="PTHR34068:SF2">
    <property type="entry name" value="UPF0145 PROTEIN SCO3412"/>
    <property type="match status" value="1"/>
</dbReference>
<evidence type="ECO:0000256" key="2">
    <source>
        <dbReference type="SAM" id="MobiDB-lite"/>
    </source>
</evidence>
<dbReference type="Pfam" id="PF01906">
    <property type="entry name" value="YbjQ_1"/>
    <property type="match status" value="1"/>
</dbReference>
<gene>
    <name evidence="3" type="ORF">FOJ82_10645</name>
</gene>
<sequence>MSQPQQSSGMPGPWTGPGTPSHHGGPPRPIQPAPARRPAPAPSGATQTSVPPSRQDLPGANRREASVPSVPSEPPSQPIAPTAGRDVEPRDPQFRRFAIPVSTTGELPGMRIERMVGVVFGVVTRPRDLAHSPEMAFVNTSVRQDAVAAMVEQARQAGADGVVGLSFDGGRISESVAEVTAYGTAVVIAR</sequence>
<feature type="region of interest" description="Disordered" evidence="2">
    <location>
        <begin position="1"/>
        <end position="93"/>
    </location>
</feature>
<accession>A0A553JZ58</accession>
<dbReference type="InterPro" id="IPR035439">
    <property type="entry name" value="UPF0145_dom_sf"/>
</dbReference>
<proteinExistence type="inferred from homology"/>
<organism evidence="3 4">
    <name type="scientific">Tessaracoccus rhinocerotis</name>
    <dbReference type="NCBI Taxonomy" id="1689449"/>
    <lineage>
        <taxon>Bacteria</taxon>
        <taxon>Bacillati</taxon>
        <taxon>Actinomycetota</taxon>
        <taxon>Actinomycetes</taxon>
        <taxon>Propionibacteriales</taxon>
        <taxon>Propionibacteriaceae</taxon>
        <taxon>Tessaracoccus</taxon>
    </lineage>
</organism>
<evidence type="ECO:0000256" key="1">
    <source>
        <dbReference type="ARBA" id="ARBA00010751"/>
    </source>
</evidence>
<dbReference type="PANTHER" id="PTHR34068">
    <property type="entry name" value="UPF0145 PROTEIN YBJQ"/>
    <property type="match status" value="1"/>
</dbReference>
<dbReference type="Proteomes" id="UP000317638">
    <property type="component" value="Unassembled WGS sequence"/>
</dbReference>
<name>A0A553JZ58_9ACTN</name>
<dbReference type="SUPFAM" id="SSF117782">
    <property type="entry name" value="YbjQ-like"/>
    <property type="match status" value="1"/>
</dbReference>
<reference evidence="3 4" key="1">
    <citation type="submission" date="2019-07" db="EMBL/GenBank/DDBJ databases">
        <authorList>
            <person name="Zhou L.-Y."/>
        </authorList>
    </citation>
    <scope>NUCLEOTIDE SEQUENCE [LARGE SCALE GENOMIC DNA]</scope>
    <source>
        <strain evidence="3 4">YIM 101269</strain>
    </source>
</reference>
<dbReference type="Gene3D" id="3.30.110.70">
    <property type="entry name" value="Hypothetical protein apc22750. Chain B"/>
    <property type="match status" value="1"/>
</dbReference>
<evidence type="ECO:0000313" key="4">
    <source>
        <dbReference type="Proteomes" id="UP000317638"/>
    </source>
</evidence>
<evidence type="ECO:0000313" key="3">
    <source>
        <dbReference type="EMBL" id="TRY17730.1"/>
    </source>
</evidence>